<keyword evidence="2" id="KW-1185">Reference proteome</keyword>
<name>A0ACC0RYG7_POPTR</name>
<dbReference type="EMBL" id="CM009303">
    <property type="protein sequence ID" value="KAI9382193.1"/>
    <property type="molecule type" value="Genomic_DNA"/>
</dbReference>
<sequence>MHIYSSATMLCLLFLISALANQGIRRAMKICNHFMHVFFSSLI</sequence>
<reference evidence="1 2" key="1">
    <citation type="journal article" date="2006" name="Science">
        <title>The genome of black cottonwood, Populus trichocarpa (Torr. &amp; Gray).</title>
        <authorList>
            <person name="Tuskan G.A."/>
            <person name="Difazio S."/>
            <person name="Jansson S."/>
            <person name="Bohlmann J."/>
            <person name="Grigoriev I."/>
            <person name="Hellsten U."/>
            <person name="Putnam N."/>
            <person name="Ralph S."/>
            <person name="Rombauts S."/>
            <person name="Salamov A."/>
            <person name="Schein J."/>
            <person name="Sterck L."/>
            <person name="Aerts A."/>
            <person name="Bhalerao R.R."/>
            <person name="Bhalerao R.P."/>
            <person name="Blaudez D."/>
            <person name="Boerjan W."/>
            <person name="Brun A."/>
            <person name="Brunner A."/>
            <person name="Busov V."/>
            <person name="Campbell M."/>
            <person name="Carlson J."/>
            <person name="Chalot M."/>
            <person name="Chapman J."/>
            <person name="Chen G.L."/>
            <person name="Cooper D."/>
            <person name="Coutinho P.M."/>
            <person name="Couturier J."/>
            <person name="Covert S."/>
            <person name="Cronk Q."/>
            <person name="Cunningham R."/>
            <person name="Davis J."/>
            <person name="Degroeve S."/>
            <person name="Dejardin A."/>
            <person name="Depamphilis C."/>
            <person name="Detter J."/>
            <person name="Dirks B."/>
            <person name="Dubchak I."/>
            <person name="Duplessis S."/>
            <person name="Ehlting J."/>
            <person name="Ellis B."/>
            <person name="Gendler K."/>
            <person name="Goodstein D."/>
            <person name="Gribskov M."/>
            <person name="Grimwood J."/>
            <person name="Groover A."/>
            <person name="Gunter L."/>
            <person name="Hamberger B."/>
            <person name="Heinze B."/>
            <person name="Helariutta Y."/>
            <person name="Henrissat B."/>
            <person name="Holligan D."/>
            <person name="Holt R."/>
            <person name="Huang W."/>
            <person name="Islam-Faridi N."/>
            <person name="Jones S."/>
            <person name="Jones-Rhoades M."/>
            <person name="Jorgensen R."/>
            <person name="Joshi C."/>
            <person name="Kangasjarvi J."/>
            <person name="Karlsson J."/>
            <person name="Kelleher C."/>
            <person name="Kirkpatrick R."/>
            <person name="Kirst M."/>
            <person name="Kohler A."/>
            <person name="Kalluri U."/>
            <person name="Larimer F."/>
            <person name="Leebens-Mack J."/>
            <person name="Leple J.C."/>
            <person name="Locascio P."/>
            <person name="Lou Y."/>
            <person name="Lucas S."/>
            <person name="Martin F."/>
            <person name="Montanini B."/>
            <person name="Napoli C."/>
            <person name="Nelson D.R."/>
            <person name="Nelson C."/>
            <person name="Nieminen K."/>
            <person name="Nilsson O."/>
            <person name="Pereda V."/>
            <person name="Peter G."/>
            <person name="Philippe R."/>
            <person name="Pilate G."/>
            <person name="Poliakov A."/>
            <person name="Razumovskaya J."/>
            <person name="Richardson P."/>
            <person name="Rinaldi C."/>
            <person name="Ritland K."/>
            <person name="Rouze P."/>
            <person name="Ryaboy D."/>
            <person name="Schmutz J."/>
            <person name="Schrader J."/>
            <person name="Segerman B."/>
            <person name="Shin H."/>
            <person name="Siddiqui A."/>
            <person name="Sterky F."/>
            <person name="Terry A."/>
            <person name="Tsai C.J."/>
            <person name="Uberbacher E."/>
            <person name="Unneberg P."/>
            <person name="Vahala J."/>
            <person name="Wall K."/>
            <person name="Wessler S."/>
            <person name="Yang G."/>
            <person name="Yin T."/>
            <person name="Douglas C."/>
            <person name="Marra M."/>
            <person name="Sandberg G."/>
            <person name="Van de Peer Y."/>
            <person name="Rokhsar D."/>
        </authorList>
    </citation>
    <scope>NUCLEOTIDE SEQUENCE [LARGE SCALE GENOMIC DNA]</scope>
    <source>
        <strain evidence="2">cv. Nisqually</strain>
    </source>
</reference>
<comment type="caution">
    <text evidence="1">The sequence shown here is derived from an EMBL/GenBank/DDBJ whole genome shotgun (WGS) entry which is preliminary data.</text>
</comment>
<dbReference type="Proteomes" id="UP000006729">
    <property type="component" value="Chromosome 14"/>
</dbReference>
<evidence type="ECO:0000313" key="1">
    <source>
        <dbReference type="EMBL" id="KAI9382193.1"/>
    </source>
</evidence>
<accession>A0ACC0RYG7</accession>
<evidence type="ECO:0000313" key="2">
    <source>
        <dbReference type="Proteomes" id="UP000006729"/>
    </source>
</evidence>
<gene>
    <name evidence="1" type="ORF">POPTR_014G100650v4</name>
</gene>
<organism evidence="1 2">
    <name type="scientific">Populus trichocarpa</name>
    <name type="common">Western balsam poplar</name>
    <name type="synonym">Populus balsamifera subsp. trichocarpa</name>
    <dbReference type="NCBI Taxonomy" id="3694"/>
    <lineage>
        <taxon>Eukaryota</taxon>
        <taxon>Viridiplantae</taxon>
        <taxon>Streptophyta</taxon>
        <taxon>Embryophyta</taxon>
        <taxon>Tracheophyta</taxon>
        <taxon>Spermatophyta</taxon>
        <taxon>Magnoliopsida</taxon>
        <taxon>eudicotyledons</taxon>
        <taxon>Gunneridae</taxon>
        <taxon>Pentapetalae</taxon>
        <taxon>rosids</taxon>
        <taxon>fabids</taxon>
        <taxon>Malpighiales</taxon>
        <taxon>Salicaceae</taxon>
        <taxon>Saliceae</taxon>
        <taxon>Populus</taxon>
    </lineage>
</organism>
<protein>
    <submittedName>
        <fullName evidence="1">Uncharacterized protein</fullName>
    </submittedName>
</protein>
<proteinExistence type="predicted"/>